<organism evidence="2 3">
    <name type="scientific">Diploptera punctata</name>
    <name type="common">Pacific beetle cockroach</name>
    <dbReference type="NCBI Taxonomy" id="6984"/>
    <lineage>
        <taxon>Eukaryota</taxon>
        <taxon>Metazoa</taxon>
        <taxon>Ecdysozoa</taxon>
        <taxon>Arthropoda</taxon>
        <taxon>Hexapoda</taxon>
        <taxon>Insecta</taxon>
        <taxon>Pterygota</taxon>
        <taxon>Neoptera</taxon>
        <taxon>Polyneoptera</taxon>
        <taxon>Dictyoptera</taxon>
        <taxon>Blattodea</taxon>
        <taxon>Blaberoidea</taxon>
        <taxon>Blaberidae</taxon>
        <taxon>Diplopterinae</taxon>
        <taxon>Diploptera</taxon>
    </lineage>
</organism>
<dbReference type="Proteomes" id="UP001233999">
    <property type="component" value="Unassembled WGS sequence"/>
</dbReference>
<evidence type="ECO:0000256" key="1">
    <source>
        <dbReference type="SAM" id="MobiDB-lite"/>
    </source>
</evidence>
<proteinExistence type="predicted"/>
<feature type="region of interest" description="Disordered" evidence="1">
    <location>
        <begin position="1"/>
        <end position="28"/>
    </location>
</feature>
<keyword evidence="3" id="KW-1185">Reference proteome</keyword>
<name>A0AAD8E7Q9_DIPPU</name>
<accession>A0AAD8E7Q9</accession>
<reference evidence="2" key="2">
    <citation type="submission" date="2023-05" db="EMBL/GenBank/DDBJ databases">
        <authorList>
            <person name="Fouks B."/>
        </authorList>
    </citation>
    <scope>NUCLEOTIDE SEQUENCE</scope>
    <source>
        <strain evidence="2">Stay&amp;Tobe</strain>
        <tissue evidence="2">Testes</tissue>
    </source>
</reference>
<sequence>GESTPRQETSHFTGTADAFNPPISRSPHPSIYQFLQHGTICFFAMYSPDKMMNGKPSLHPPISAPSSCFPGRYSPTYRSPDPMRRCMPNPS</sequence>
<protein>
    <submittedName>
        <fullName evidence="2">Uncharacterized protein</fullName>
    </submittedName>
</protein>
<feature type="non-terminal residue" evidence="2">
    <location>
        <position position="91"/>
    </location>
</feature>
<comment type="caution">
    <text evidence="2">The sequence shown here is derived from an EMBL/GenBank/DDBJ whole genome shotgun (WGS) entry which is preliminary data.</text>
</comment>
<feature type="non-terminal residue" evidence="2">
    <location>
        <position position="1"/>
    </location>
</feature>
<feature type="compositionally biased region" description="Polar residues" evidence="1">
    <location>
        <begin position="1"/>
        <end position="13"/>
    </location>
</feature>
<dbReference type="AlphaFoldDB" id="A0AAD8E7Q9"/>
<reference evidence="2" key="1">
    <citation type="journal article" date="2023" name="IScience">
        <title>Live-bearing cockroach genome reveals convergent evolutionary mechanisms linked to viviparity in insects and beyond.</title>
        <authorList>
            <person name="Fouks B."/>
            <person name="Harrison M.C."/>
            <person name="Mikhailova A.A."/>
            <person name="Marchal E."/>
            <person name="English S."/>
            <person name="Carruthers M."/>
            <person name="Jennings E.C."/>
            <person name="Chiamaka E.L."/>
            <person name="Frigard R.A."/>
            <person name="Pippel M."/>
            <person name="Attardo G.M."/>
            <person name="Benoit J.B."/>
            <person name="Bornberg-Bauer E."/>
            <person name="Tobe S.S."/>
        </authorList>
    </citation>
    <scope>NUCLEOTIDE SEQUENCE</scope>
    <source>
        <strain evidence="2">Stay&amp;Tobe</strain>
    </source>
</reference>
<dbReference type="EMBL" id="JASPKZ010008371">
    <property type="protein sequence ID" value="KAJ9579854.1"/>
    <property type="molecule type" value="Genomic_DNA"/>
</dbReference>
<evidence type="ECO:0000313" key="2">
    <source>
        <dbReference type="EMBL" id="KAJ9579854.1"/>
    </source>
</evidence>
<gene>
    <name evidence="2" type="ORF">L9F63_004456</name>
</gene>
<evidence type="ECO:0000313" key="3">
    <source>
        <dbReference type="Proteomes" id="UP001233999"/>
    </source>
</evidence>